<comment type="caution">
    <text evidence="4">The sequence shown here is derived from an EMBL/GenBank/DDBJ whole genome shotgun (WGS) entry which is preliminary data.</text>
</comment>
<feature type="transmembrane region" description="Helical" evidence="2">
    <location>
        <begin position="65"/>
        <end position="90"/>
    </location>
</feature>
<feature type="transmembrane region" description="Helical" evidence="2">
    <location>
        <begin position="428"/>
        <end position="450"/>
    </location>
</feature>
<evidence type="ECO:0000256" key="1">
    <source>
        <dbReference type="ARBA" id="ARBA00004141"/>
    </source>
</evidence>
<keyword evidence="2" id="KW-0812">Transmembrane</keyword>
<dbReference type="CDD" id="cd17352">
    <property type="entry name" value="MFS_MCT_SLC16"/>
    <property type="match status" value="1"/>
</dbReference>
<feature type="domain" description="Major facilitator superfamily (MFS) profile" evidence="3">
    <location>
        <begin position="67"/>
        <end position="487"/>
    </location>
</feature>
<dbReference type="InterPro" id="IPR011701">
    <property type="entry name" value="MFS"/>
</dbReference>
<organism evidence="4 5">
    <name type="scientific">Polyplax serrata</name>
    <name type="common">Common mouse louse</name>
    <dbReference type="NCBI Taxonomy" id="468196"/>
    <lineage>
        <taxon>Eukaryota</taxon>
        <taxon>Metazoa</taxon>
        <taxon>Ecdysozoa</taxon>
        <taxon>Arthropoda</taxon>
        <taxon>Hexapoda</taxon>
        <taxon>Insecta</taxon>
        <taxon>Pterygota</taxon>
        <taxon>Neoptera</taxon>
        <taxon>Paraneoptera</taxon>
        <taxon>Psocodea</taxon>
        <taxon>Troctomorpha</taxon>
        <taxon>Phthiraptera</taxon>
        <taxon>Anoplura</taxon>
        <taxon>Polyplacidae</taxon>
        <taxon>Polyplax</taxon>
    </lineage>
</organism>
<name>A0AAN8P4C6_POLSC</name>
<dbReference type="Gene3D" id="1.20.1250.20">
    <property type="entry name" value="MFS general substrate transporter like domains"/>
    <property type="match status" value="1"/>
</dbReference>
<dbReference type="SUPFAM" id="SSF103473">
    <property type="entry name" value="MFS general substrate transporter"/>
    <property type="match status" value="1"/>
</dbReference>
<gene>
    <name evidence="4" type="ORF">RUM43_014664</name>
</gene>
<sequence>MSSGSSWSSDDSEEELLSSNDAIHPSSLRGLQPCQNIVPLNSVQCTFDNNPSAVKKEKPDGGWGWVVVLGVAISNMTTQALISVFGLLFIQRLSELDIATGGASVVMGVQTTTLNLSGLAIGPLMKRFSCRQTAAVGSFLVVGGLLLTTFADSISKFIFTYSVFTGCGMGLLSPTTFVVINTYFSKRRGRAVGLAFTGTGIGQMFLPFLVDYLQKEYGFNGTLLILSGLALHAFVGALLYRPVKQQMSDVSSNGAPEEHKPETVDSTEYSEITNYDYTSTKKSCLLTKVMGPTNVELLFDTRFIPLIMGLAFVYIANTSFSMLLPFYLESAEYSRPRIALCMSVLSGADILGRLVVPVFTDSLKIRSKTVFFVGSAMSAIARSVLVSQNTYEGILIMASVTGFVRASIICNFNLSISDHVAPDKLPSALGLHMLFRGLGIMIFAPLVGFLRDYTKSYTFCIHVLSVVFLILPFLVWLLNFIFSKRRRQWNYVPA</sequence>
<dbReference type="GO" id="GO:0008028">
    <property type="term" value="F:monocarboxylic acid transmembrane transporter activity"/>
    <property type="evidence" value="ECO:0007669"/>
    <property type="project" value="TreeGrafter"/>
</dbReference>
<dbReference type="EMBL" id="JAWJWE010000010">
    <property type="protein sequence ID" value="KAK6630675.1"/>
    <property type="molecule type" value="Genomic_DNA"/>
</dbReference>
<feature type="transmembrane region" description="Helical" evidence="2">
    <location>
        <begin position="133"/>
        <end position="151"/>
    </location>
</feature>
<feature type="transmembrane region" description="Helical" evidence="2">
    <location>
        <begin position="456"/>
        <end position="478"/>
    </location>
</feature>
<feature type="transmembrane region" description="Helical" evidence="2">
    <location>
        <begin position="192"/>
        <end position="210"/>
    </location>
</feature>
<evidence type="ECO:0000259" key="3">
    <source>
        <dbReference type="PROSITE" id="PS50850"/>
    </source>
</evidence>
<dbReference type="Pfam" id="PF07690">
    <property type="entry name" value="MFS_1"/>
    <property type="match status" value="1"/>
</dbReference>
<evidence type="ECO:0000313" key="4">
    <source>
        <dbReference type="EMBL" id="KAK6630675.1"/>
    </source>
</evidence>
<reference evidence="4 5" key="1">
    <citation type="submission" date="2023-10" db="EMBL/GenBank/DDBJ databases">
        <title>Genomes of two closely related lineages of the louse Polyplax serrata with different host specificities.</title>
        <authorList>
            <person name="Martinu J."/>
            <person name="Tarabai H."/>
            <person name="Stefka J."/>
            <person name="Hypsa V."/>
        </authorList>
    </citation>
    <scope>NUCLEOTIDE SEQUENCE [LARGE SCALE GENOMIC DNA]</scope>
    <source>
        <strain evidence="4">HR10_N</strain>
    </source>
</reference>
<protein>
    <recommendedName>
        <fullName evidence="3">Major facilitator superfamily (MFS) profile domain-containing protein</fullName>
    </recommendedName>
</protein>
<feature type="transmembrane region" description="Helical" evidence="2">
    <location>
        <begin position="393"/>
        <end position="416"/>
    </location>
</feature>
<dbReference type="Proteomes" id="UP001372834">
    <property type="component" value="Unassembled WGS sequence"/>
</dbReference>
<accession>A0AAN8P4C6</accession>
<dbReference type="GO" id="GO:0016020">
    <property type="term" value="C:membrane"/>
    <property type="evidence" value="ECO:0007669"/>
    <property type="project" value="UniProtKB-SubCell"/>
</dbReference>
<comment type="subcellular location">
    <subcellularLocation>
        <location evidence="1">Membrane</location>
        <topology evidence="1">Multi-pass membrane protein</topology>
    </subcellularLocation>
</comment>
<proteinExistence type="predicted"/>
<evidence type="ECO:0000313" key="5">
    <source>
        <dbReference type="Proteomes" id="UP001372834"/>
    </source>
</evidence>
<feature type="transmembrane region" description="Helical" evidence="2">
    <location>
        <begin position="222"/>
        <end position="240"/>
    </location>
</feature>
<dbReference type="AlphaFoldDB" id="A0AAN8P4C6"/>
<dbReference type="PANTHER" id="PTHR11360:SF229">
    <property type="entry name" value="AGAP007601-PA"/>
    <property type="match status" value="1"/>
</dbReference>
<keyword evidence="2" id="KW-0472">Membrane</keyword>
<feature type="transmembrane region" description="Helical" evidence="2">
    <location>
        <begin position="303"/>
        <end position="324"/>
    </location>
</feature>
<evidence type="ECO:0000256" key="2">
    <source>
        <dbReference type="SAM" id="Phobius"/>
    </source>
</evidence>
<feature type="transmembrane region" description="Helical" evidence="2">
    <location>
        <begin position="157"/>
        <end position="180"/>
    </location>
</feature>
<dbReference type="InterPro" id="IPR050327">
    <property type="entry name" value="Proton-linked_MCT"/>
</dbReference>
<dbReference type="PANTHER" id="PTHR11360">
    <property type="entry name" value="MONOCARBOXYLATE TRANSPORTER"/>
    <property type="match status" value="1"/>
</dbReference>
<keyword evidence="2" id="KW-1133">Transmembrane helix</keyword>
<dbReference type="InterPro" id="IPR020846">
    <property type="entry name" value="MFS_dom"/>
</dbReference>
<dbReference type="InterPro" id="IPR036259">
    <property type="entry name" value="MFS_trans_sf"/>
</dbReference>
<dbReference type="PROSITE" id="PS50850">
    <property type="entry name" value="MFS"/>
    <property type="match status" value="1"/>
</dbReference>